<feature type="signal peptide" evidence="2">
    <location>
        <begin position="1"/>
        <end position="19"/>
    </location>
</feature>
<evidence type="ECO:0000256" key="1">
    <source>
        <dbReference type="SAM" id="MobiDB-lite"/>
    </source>
</evidence>
<proteinExistence type="predicted"/>
<evidence type="ECO:0000256" key="2">
    <source>
        <dbReference type="SAM" id="SignalP"/>
    </source>
</evidence>
<name>A0A1Q9F6F8_SYMMI</name>
<sequence length="830" mass="92301">MRSVILLTLAALAAADVCADPEEGLALLQLRENMTETEAEEEEAGCAKIPEHSCTSIHGQPFQTKTSQRRKSTGDELSPADCRLCKLGAQKPATLYAVERRDGLGERAANLINMMALAAKVGMNFGGLLEQAKKEVHGVYVPVSMTELLGTSYRRILQKAHAPHFDHCYFVDEQQILDAAKHGAPWHHGQDVLFVGCITGMVHNSELLTPSFLDQLRKSTPLLKRATPHYKTKKLRVAMHLRRGDLHIGTNRGMPDEMYHRIMNTVRAIAGDDVEIHVFSSTEKNYKPASFKSYRNRGAKVHLDGNEVDDWAHMMQADVLLLSPSSFAWVPGVFNPNCVVGFNRYYPMGHWAVHRDGEFSHSALAKLEKCIEERKAAKAKHGRILEKASIKTAAIETGSTAKMSQSPPASPTTFDLFDTCPKKRVRDRIDSRRFHEKWFRTMVRQGAWRRVLLASLAFGSARSSSCQAGDVGSLLQMHHYDQGDEVEDKMECTKVPAHTCMTTQGRYPFKGHAPYDENGVEGKEDHLPVGDCPLCNGAGNGGATLFGVERFDGMGERGAGLIKMLAMADYAKLNFGGLLPSGNESSHGVDMPKSMSVLLGADYGKLLVNRENPQFDHCFYSEEEIFLDAAKSPPWSNGQSVLFATCRTGPWYADVLLTDEFRKKLRESSPLMRQKVPHFEGALKEGGKITVAMHVRRGDLETGSWRAVPDETNYRIIDRIKSAFDNVDFHVYSSTEGKHAESEFDGYRNRGVSVHLDGEVDEDWAHMAQADILLLAQSTFGWVPGVLSDKCVVTFSSFHHLADWIAHRDGNLGEKELKSIKSCLSEKRLV</sequence>
<feature type="chain" id="PRO_5010206951" evidence="2">
    <location>
        <begin position="20"/>
        <end position="830"/>
    </location>
</feature>
<feature type="region of interest" description="Disordered" evidence="1">
    <location>
        <begin position="57"/>
        <end position="78"/>
    </location>
</feature>
<feature type="compositionally biased region" description="Polar residues" evidence="1">
    <location>
        <begin position="57"/>
        <end position="66"/>
    </location>
</feature>
<protein>
    <submittedName>
        <fullName evidence="3">Uncharacterized protein</fullName>
    </submittedName>
</protein>
<dbReference type="AlphaFoldDB" id="A0A1Q9F6F8"/>
<gene>
    <name evidence="3" type="ORF">AK812_SmicGene537</name>
</gene>
<evidence type="ECO:0000313" key="3">
    <source>
        <dbReference type="EMBL" id="OLQ15278.1"/>
    </source>
</evidence>
<organism evidence="3 4">
    <name type="scientific">Symbiodinium microadriaticum</name>
    <name type="common">Dinoflagellate</name>
    <name type="synonym">Zooxanthella microadriatica</name>
    <dbReference type="NCBI Taxonomy" id="2951"/>
    <lineage>
        <taxon>Eukaryota</taxon>
        <taxon>Sar</taxon>
        <taxon>Alveolata</taxon>
        <taxon>Dinophyceae</taxon>
        <taxon>Suessiales</taxon>
        <taxon>Symbiodiniaceae</taxon>
        <taxon>Symbiodinium</taxon>
    </lineage>
</organism>
<dbReference type="OrthoDB" id="416448at2759"/>
<keyword evidence="4" id="KW-1185">Reference proteome</keyword>
<keyword evidence="2" id="KW-0732">Signal</keyword>
<comment type="caution">
    <text evidence="3">The sequence shown here is derived from an EMBL/GenBank/DDBJ whole genome shotgun (WGS) entry which is preliminary data.</text>
</comment>
<dbReference type="Proteomes" id="UP000186817">
    <property type="component" value="Unassembled WGS sequence"/>
</dbReference>
<dbReference type="EMBL" id="LSRX01000005">
    <property type="protein sequence ID" value="OLQ15278.1"/>
    <property type="molecule type" value="Genomic_DNA"/>
</dbReference>
<reference evidence="3 4" key="1">
    <citation type="submission" date="2016-02" db="EMBL/GenBank/DDBJ databases">
        <title>Genome analysis of coral dinoflagellate symbionts highlights evolutionary adaptations to a symbiotic lifestyle.</title>
        <authorList>
            <person name="Aranda M."/>
            <person name="Li Y."/>
            <person name="Liew Y.J."/>
            <person name="Baumgarten S."/>
            <person name="Simakov O."/>
            <person name="Wilson M."/>
            <person name="Piel J."/>
            <person name="Ashoor H."/>
            <person name="Bougouffa S."/>
            <person name="Bajic V.B."/>
            <person name="Ryu T."/>
            <person name="Ravasi T."/>
            <person name="Bayer T."/>
            <person name="Micklem G."/>
            <person name="Kim H."/>
            <person name="Bhak J."/>
            <person name="Lajeunesse T.C."/>
            <person name="Voolstra C.R."/>
        </authorList>
    </citation>
    <scope>NUCLEOTIDE SEQUENCE [LARGE SCALE GENOMIC DNA]</scope>
    <source>
        <strain evidence="3 4">CCMP2467</strain>
    </source>
</reference>
<accession>A0A1Q9F6F8</accession>
<evidence type="ECO:0000313" key="4">
    <source>
        <dbReference type="Proteomes" id="UP000186817"/>
    </source>
</evidence>